<dbReference type="EMBL" id="KI966417">
    <property type="protein sequence ID" value="EWC46486.1"/>
    <property type="molecule type" value="Genomic_DNA"/>
</dbReference>
<evidence type="ECO:0000313" key="1">
    <source>
        <dbReference type="EMBL" id="EWC46486.1"/>
    </source>
</evidence>
<dbReference type="AlphaFoldDB" id="W7HR61"/>
<evidence type="ECO:0000313" key="2">
    <source>
        <dbReference type="Proteomes" id="UP000024837"/>
    </source>
</evidence>
<keyword evidence="2" id="KW-1185">Reference proteome</keyword>
<protein>
    <submittedName>
        <fullName evidence="1">Uncharacterized protein</fullName>
    </submittedName>
</protein>
<sequence length="529" mass="59137">MLGRTNICYSDGYLAVYSIDPANAAEKDVIYVYDVSFLQSIGSEIRGRKVQCQGTVKCVSVANGRLAYIAQDPEDETKIHVNLLDLNTLHTLTCAATVLDLETQSFASALNATGMDAFTNKANGKSSQVLRLPQSPELFATNGRYIVFSASFLSHFTIWDMKNKSDPQADIDIAGKSFALSPKWLEFLSWEHNPDFERLPSISYHMSLDDRGDIYTTINGNLSEKECMYPDDRYVLRYACTRSGKPIRMKDRVPIPPSKSPEVFSLEDDVHVAGTLVSFSSAGSKNFFNYHPGDIESRDDEYGESDMGSFVFGSVLDLQFPRIAFDRKKPRRYETQGTGHPEDWESMVAAFPYDTNVEYELGYINRQCFWLLPDSDNWRFSIAATRVIPYLSRTCVIWHCLYKDEEKATDDGGSSTVRRVVIAGVKPTMLPGKAHPDADFFYGGNEDVSDADIILSSIPEPASACEVVVDYSKNRKTKWAGDEQCIVLSHYKAREVPEGATEPSYGTVVRLFRYGSAPAGPTSYTVQYA</sequence>
<accession>W7HR61</accession>
<dbReference type="Proteomes" id="UP000024837">
    <property type="component" value="Unassembled WGS sequence"/>
</dbReference>
<proteinExistence type="predicted"/>
<dbReference type="OrthoDB" id="5314169at2759"/>
<organism evidence="1 2">
    <name type="scientific">Drechslerella stenobrocha 248</name>
    <dbReference type="NCBI Taxonomy" id="1043628"/>
    <lineage>
        <taxon>Eukaryota</taxon>
        <taxon>Fungi</taxon>
        <taxon>Dikarya</taxon>
        <taxon>Ascomycota</taxon>
        <taxon>Pezizomycotina</taxon>
        <taxon>Orbiliomycetes</taxon>
        <taxon>Orbiliales</taxon>
        <taxon>Orbiliaceae</taxon>
        <taxon>Drechslerella</taxon>
    </lineage>
</organism>
<dbReference type="HOGENOM" id="CLU_429611_0_0_1"/>
<gene>
    <name evidence="1" type="ORF">DRE_04209</name>
</gene>
<name>W7HR61_9PEZI</name>
<reference evidence="1 2" key="1">
    <citation type="submission" date="2013-05" db="EMBL/GenBank/DDBJ databases">
        <title>Drechslerella stenobrocha genome reveals carnivorous origination and mechanical trapping mechanism of predatory fungi.</title>
        <authorList>
            <person name="Liu X."/>
            <person name="Zhang W."/>
            <person name="Liu K."/>
        </authorList>
    </citation>
    <scope>NUCLEOTIDE SEQUENCE [LARGE SCALE GENOMIC DNA]</scope>
    <source>
        <strain evidence="1 2">248</strain>
    </source>
</reference>